<feature type="transmembrane region" description="Helical" evidence="6">
    <location>
        <begin position="233"/>
        <end position="256"/>
    </location>
</feature>
<dbReference type="PANTHER" id="PTHR30213:SF1">
    <property type="entry name" value="INNER MEMBRANE PROTEIN YHJD"/>
    <property type="match status" value="1"/>
</dbReference>
<evidence type="ECO:0000256" key="5">
    <source>
        <dbReference type="ARBA" id="ARBA00023136"/>
    </source>
</evidence>
<gene>
    <name evidence="7" type="ORF">EDD29_7852</name>
</gene>
<evidence type="ECO:0000256" key="1">
    <source>
        <dbReference type="ARBA" id="ARBA00004651"/>
    </source>
</evidence>
<feature type="transmembrane region" description="Helical" evidence="6">
    <location>
        <begin position="198"/>
        <end position="221"/>
    </location>
</feature>
<accession>A0A3N1D9G4</accession>
<evidence type="ECO:0000256" key="6">
    <source>
        <dbReference type="SAM" id="Phobius"/>
    </source>
</evidence>
<dbReference type="AlphaFoldDB" id="A0A3N1D9G4"/>
<proteinExistence type="predicted"/>
<organism evidence="7 8">
    <name type="scientific">Actinocorallia herbida</name>
    <dbReference type="NCBI Taxonomy" id="58109"/>
    <lineage>
        <taxon>Bacteria</taxon>
        <taxon>Bacillati</taxon>
        <taxon>Actinomycetota</taxon>
        <taxon>Actinomycetes</taxon>
        <taxon>Streptosporangiales</taxon>
        <taxon>Thermomonosporaceae</taxon>
        <taxon>Actinocorallia</taxon>
    </lineage>
</organism>
<dbReference type="Proteomes" id="UP000272400">
    <property type="component" value="Unassembled WGS sequence"/>
</dbReference>
<name>A0A3N1D9G4_9ACTN</name>
<dbReference type="InterPro" id="IPR017039">
    <property type="entry name" value="Virul_fac_BrkB"/>
</dbReference>
<keyword evidence="3 6" id="KW-0812">Transmembrane</keyword>
<dbReference type="RefSeq" id="WP_123669130.1">
    <property type="nucleotide sequence ID" value="NZ_RJKE01000001.1"/>
</dbReference>
<evidence type="ECO:0000313" key="7">
    <source>
        <dbReference type="EMBL" id="ROO90136.1"/>
    </source>
</evidence>
<dbReference type="GO" id="GO:0005886">
    <property type="term" value="C:plasma membrane"/>
    <property type="evidence" value="ECO:0007669"/>
    <property type="project" value="UniProtKB-SubCell"/>
</dbReference>
<comment type="caution">
    <text evidence="7">The sequence shown here is derived from an EMBL/GenBank/DDBJ whole genome shotgun (WGS) entry which is preliminary data.</text>
</comment>
<evidence type="ECO:0000256" key="4">
    <source>
        <dbReference type="ARBA" id="ARBA00022989"/>
    </source>
</evidence>
<feature type="transmembrane region" description="Helical" evidence="6">
    <location>
        <begin position="53"/>
        <end position="72"/>
    </location>
</feature>
<evidence type="ECO:0000256" key="2">
    <source>
        <dbReference type="ARBA" id="ARBA00022475"/>
    </source>
</evidence>
<feature type="transmembrane region" description="Helical" evidence="6">
    <location>
        <begin position="262"/>
        <end position="280"/>
    </location>
</feature>
<keyword evidence="4 6" id="KW-1133">Transmembrane helix</keyword>
<feature type="transmembrane region" description="Helical" evidence="6">
    <location>
        <begin position="158"/>
        <end position="178"/>
    </location>
</feature>
<sequence length="311" mass="34165">MKRWFARVKELFSGDLWASRIRTARAKQPWFDHLARTWACYTARGGDDMAAALTFYSFLSFFPMLALAYALLGYSLHFSETFQGWLITAINEYLPGLATRLDVERIAGARVGASVIGLVGLAWTGLGWAGNLRKSIRTLWGLEPKTEGNFLLLKLRDLWVLAFLGLMLICSVAATTLATSLTGQALEFTGIGGIWATLTLRPVSIVVALVFNTLIYLALFTRLSGTKASWRHVFKGALLAAVLFEVLKTLAALLLGTVTSNPIYASFAVLVGALLWMNVVSRMTFLAVSWTSTRGKVHRADHPTRSDPDAA</sequence>
<dbReference type="PANTHER" id="PTHR30213">
    <property type="entry name" value="INNER MEMBRANE PROTEIN YHJD"/>
    <property type="match status" value="1"/>
</dbReference>
<comment type="subcellular location">
    <subcellularLocation>
        <location evidence="1">Cell membrane</location>
        <topology evidence="1">Multi-pass membrane protein</topology>
    </subcellularLocation>
</comment>
<keyword evidence="2" id="KW-1003">Cell membrane</keyword>
<dbReference type="OrthoDB" id="4127374at2"/>
<dbReference type="PIRSF" id="PIRSF035875">
    <property type="entry name" value="RNase_BN"/>
    <property type="match status" value="1"/>
</dbReference>
<protein>
    <submittedName>
        <fullName evidence="7">Membrane protein</fullName>
    </submittedName>
</protein>
<evidence type="ECO:0000313" key="8">
    <source>
        <dbReference type="Proteomes" id="UP000272400"/>
    </source>
</evidence>
<reference evidence="7 8" key="1">
    <citation type="submission" date="2018-11" db="EMBL/GenBank/DDBJ databases">
        <title>Sequencing the genomes of 1000 actinobacteria strains.</title>
        <authorList>
            <person name="Klenk H.-P."/>
        </authorList>
    </citation>
    <scope>NUCLEOTIDE SEQUENCE [LARGE SCALE GENOMIC DNA]</scope>
    <source>
        <strain evidence="7 8">DSM 44254</strain>
    </source>
</reference>
<dbReference type="Pfam" id="PF03631">
    <property type="entry name" value="Virul_fac_BrkB"/>
    <property type="match status" value="1"/>
</dbReference>
<keyword evidence="8" id="KW-1185">Reference proteome</keyword>
<evidence type="ECO:0000256" key="3">
    <source>
        <dbReference type="ARBA" id="ARBA00022692"/>
    </source>
</evidence>
<feature type="transmembrane region" description="Helical" evidence="6">
    <location>
        <begin position="107"/>
        <end position="129"/>
    </location>
</feature>
<keyword evidence="5 6" id="KW-0472">Membrane</keyword>
<dbReference type="EMBL" id="RJKE01000001">
    <property type="protein sequence ID" value="ROO90136.1"/>
    <property type="molecule type" value="Genomic_DNA"/>
</dbReference>